<dbReference type="SMART" id="SM00355">
    <property type="entry name" value="ZnF_C2H2"/>
    <property type="match status" value="13"/>
</dbReference>
<dbReference type="PROSITE" id="PS50157">
    <property type="entry name" value="ZINC_FINGER_C2H2_2"/>
    <property type="match status" value="12"/>
</dbReference>
<feature type="binding site" evidence="8">
    <location>
        <position position="63"/>
    </location>
    <ligand>
        <name>Zn(2+)</name>
        <dbReference type="ChEBI" id="CHEBI:29105"/>
    </ligand>
</feature>
<accession>A0ABM3LIW5</accession>
<evidence type="ECO:0000256" key="5">
    <source>
        <dbReference type="ARBA" id="ARBA00022833"/>
    </source>
</evidence>
<evidence type="ECO:0000256" key="4">
    <source>
        <dbReference type="ARBA" id="ARBA00022771"/>
    </source>
</evidence>
<keyword evidence="6" id="KW-0539">Nucleus</keyword>
<protein>
    <submittedName>
        <fullName evidence="12 13">Zinc finger protein 2</fullName>
    </submittedName>
</protein>
<dbReference type="InterPro" id="IPR013087">
    <property type="entry name" value="Znf_C2H2_type"/>
</dbReference>
<feature type="domain" description="C2H2-type" evidence="9">
    <location>
        <begin position="224"/>
        <end position="248"/>
    </location>
</feature>
<feature type="domain" description="C2H2-type" evidence="9">
    <location>
        <begin position="483"/>
        <end position="511"/>
    </location>
</feature>
<evidence type="ECO:0000256" key="6">
    <source>
        <dbReference type="ARBA" id="ARBA00023242"/>
    </source>
</evidence>
<feature type="domain" description="C2H2-type" evidence="9">
    <location>
        <begin position="391"/>
        <end position="419"/>
    </location>
</feature>
<keyword evidence="2 8" id="KW-0479">Metal-binding</keyword>
<keyword evidence="3" id="KW-0677">Repeat</keyword>
<dbReference type="Proteomes" id="UP001652582">
    <property type="component" value="Chromosome 8"/>
</dbReference>
<dbReference type="PANTHER" id="PTHR16515">
    <property type="entry name" value="PR DOMAIN ZINC FINGER PROTEIN"/>
    <property type="match status" value="1"/>
</dbReference>
<dbReference type="RefSeq" id="XP_052739008.1">
    <property type="nucleotide sequence ID" value="XM_052883048.1"/>
</dbReference>
<evidence type="ECO:0000259" key="9">
    <source>
        <dbReference type="PROSITE" id="PS50157"/>
    </source>
</evidence>
<dbReference type="InterPro" id="IPR036236">
    <property type="entry name" value="Znf_C2H2_sf"/>
</dbReference>
<dbReference type="SUPFAM" id="SSF57667">
    <property type="entry name" value="beta-beta-alpha zinc fingers"/>
    <property type="match status" value="7"/>
</dbReference>
<evidence type="ECO:0000256" key="2">
    <source>
        <dbReference type="ARBA" id="ARBA00022723"/>
    </source>
</evidence>
<dbReference type="PANTHER" id="PTHR16515:SF66">
    <property type="entry name" value="C2H2-TYPE DOMAIN-CONTAINING PROTEIN"/>
    <property type="match status" value="1"/>
</dbReference>
<keyword evidence="5 8" id="KW-0862">Zinc</keyword>
<feature type="binding site" evidence="8">
    <location>
        <position position="14"/>
    </location>
    <ligand>
        <name>Zn(2+)</name>
        <dbReference type="ChEBI" id="CHEBI:29105"/>
    </ligand>
</feature>
<keyword evidence="11" id="KW-1185">Reference proteome</keyword>
<dbReference type="Gene3D" id="3.30.160.60">
    <property type="entry name" value="Classic Zinc Finger"/>
    <property type="match status" value="9"/>
</dbReference>
<evidence type="ECO:0000313" key="12">
    <source>
        <dbReference type="RefSeq" id="XP_052739007.1"/>
    </source>
</evidence>
<dbReference type="Pfam" id="PF13894">
    <property type="entry name" value="zf-C2H2_4"/>
    <property type="match status" value="1"/>
</dbReference>
<sequence length="614" mass="71966">MSEILNLSSLCRCCHTDGCFRSLNQSYSDRSVTGDAEIYVEMLYETFRLYLSQPSIEASHSICDECIVKLRSALQFKKQIQQCEEKFQNYCRNELLQHTEIKIEKQFSGDEIEVKPDIKIEDFNNQDNDDFCNQENVASDIETEENTNDKRAYKTEEKKSDQKSELTITLTRLKKCLKKEKSLPSKAKVLRTIVKNEKSVSKGAKTTQTKRYSKVVQTVDGPVYKCLTCMISFKCRQTLKLHMDETHAIFSCNICEKKFRKEEQLRAHTLTHTLRYECNVCGKRIKRRSDFKTHKMMHSKELKKIFTCDLCNKDFTHRSTIIKHFAFHNGTNKKFVCDKCGKSFNDRTNLNIHIQNVHYKLKMFKCDQCPKTYAANKTLKVHLRIHTGERFKCPDCDKDFISTSALFRHKRDYHNSTPTSNTGVRSYKCKVCEEKFYTRGSFASHTRTHVGVKPFQCHLCDKDFTCKYSLKRHIDAHEGVGTITCEICNKVLSQKSLLIRHMKNKHDPNKPFKQKIKCDLCKMVVFDMEKHMKSHMDRSLLCGYCPKTYAEVSALNRHIKERHSGISHKCDLCPKKYVKERSLRKHKLKVHNIQFKQEFQDDRQSENNLNLEPL</sequence>
<keyword evidence="4 7" id="KW-0863">Zinc-finger</keyword>
<dbReference type="SMART" id="SM00868">
    <property type="entry name" value="zf-AD"/>
    <property type="match status" value="1"/>
</dbReference>
<feature type="domain" description="C2H2-type" evidence="9">
    <location>
        <begin position="276"/>
        <end position="303"/>
    </location>
</feature>
<feature type="domain" description="C2H2-type" evidence="9">
    <location>
        <begin position="250"/>
        <end position="277"/>
    </location>
</feature>
<feature type="binding site" evidence="8">
    <location>
        <position position="11"/>
    </location>
    <ligand>
        <name>Zn(2+)</name>
        <dbReference type="ChEBI" id="CHEBI:29105"/>
    </ligand>
</feature>
<evidence type="ECO:0000256" key="8">
    <source>
        <dbReference type="PROSITE-ProRule" id="PRU01263"/>
    </source>
</evidence>
<feature type="domain" description="C2H2-type" evidence="9">
    <location>
        <begin position="364"/>
        <end position="391"/>
    </location>
</feature>
<dbReference type="RefSeq" id="XP_052739007.1">
    <property type="nucleotide sequence ID" value="XM_052883047.1"/>
</dbReference>
<evidence type="ECO:0000256" key="1">
    <source>
        <dbReference type="ARBA" id="ARBA00004123"/>
    </source>
</evidence>
<comment type="subcellular location">
    <subcellularLocation>
        <location evidence="1">Nucleus</location>
    </subcellularLocation>
</comment>
<feature type="domain" description="C2H2-type" evidence="9">
    <location>
        <begin position="427"/>
        <end position="454"/>
    </location>
</feature>
<feature type="domain" description="C2H2-type" evidence="9">
    <location>
        <begin position="540"/>
        <end position="568"/>
    </location>
</feature>
<feature type="domain" description="C2H2-type" evidence="9">
    <location>
        <begin position="568"/>
        <end position="591"/>
    </location>
</feature>
<proteinExistence type="predicted"/>
<dbReference type="InterPro" id="IPR012934">
    <property type="entry name" value="Znf_AD"/>
</dbReference>
<dbReference type="PROSITE" id="PS00028">
    <property type="entry name" value="ZINC_FINGER_C2H2_1"/>
    <property type="match status" value="12"/>
</dbReference>
<evidence type="ECO:0000313" key="11">
    <source>
        <dbReference type="Proteomes" id="UP001652582"/>
    </source>
</evidence>
<dbReference type="PROSITE" id="PS51915">
    <property type="entry name" value="ZAD"/>
    <property type="match status" value="1"/>
</dbReference>
<feature type="domain" description="ZAD" evidence="10">
    <location>
        <begin position="9"/>
        <end position="90"/>
    </location>
</feature>
<dbReference type="InterPro" id="IPR050331">
    <property type="entry name" value="Zinc_finger"/>
</dbReference>
<name>A0ABM3LIW5_BICAN</name>
<feature type="domain" description="C2H2-type" evidence="9">
    <location>
        <begin position="455"/>
        <end position="482"/>
    </location>
</feature>
<dbReference type="Pfam" id="PF07776">
    <property type="entry name" value="zf-AD"/>
    <property type="match status" value="1"/>
</dbReference>
<feature type="binding site" evidence="8">
    <location>
        <position position="66"/>
    </location>
    <ligand>
        <name>Zn(2+)</name>
        <dbReference type="ChEBI" id="CHEBI:29105"/>
    </ligand>
</feature>
<reference evidence="12 13" key="1">
    <citation type="submission" date="2025-05" db="UniProtKB">
        <authorList>
            <consortium name="RefSeq"/>
        </authorList>
    </citation>
    <scope>IDENTIFICATION</scope>
</reference>
<evidence type="ECO:0000313" key="13">
    <source>
        <dbReference type="RefSeq" id="XP_052739008.1"/>
    </source>
</evidence>
<feature type="domain" description="C2H2-type" evidence="9">
    <location>
        <begin position="335"/>
        <end position="363"/>
    </location>
</feature>
<organism evidence="11 13">
    <name type="scientific">Bicyclus anynana</name>
    <name type="common">Squinting bush brown butterfly</name>
    <dbReference type="NCBI Taxonomy" id="110368"/>
    <lineage>
        <taxon>Eukaryota</taxon>
        <taxon>Metazoa</taxon>
        <taxon>Ecdysozoa</taxon>
        <taxon>Arthropoda</taxon>
        <taxon>Hexapoda</taxon>
        <taxon>Insecta</taxon>
        <taxon>Pterygota</taxon>
        <taxon>Neoptera</taxon>
        <taxon>Endopterygota</taxon>
        <taxon>Lepidoptera</taxon>
        <taxon>Glossata</taxon>
        <taxon>Ditrysia</taxon>
        <taxon>Papilionoidea</taxon>
        <taxon>Nymphalidae</taxon>
        <taxon>Satyrinae</taxon>
        <taxon>Satyrini</taxon>
        <taxon>Mycalesina</taxon>
        <taxon>Bicyclus</taxon>
    </lineage>
</organism>
<gene>
    <name evidence="12 13" type="primary">LOC112047738</name>
</gene>
<evidence type="ECO:0000259" key="10">
    <source>
        <dbReference type="PROSITE" id="PS51915"/>
    </source>
</evidence>
<dbReference type="Pfam" id="PF00096">
    <property type="entry name" value="zf-C2H2"/>
    <property type="match status" value="7"/>
</dbReference>
<dbReference type="GeneID" id="112047738"/>
<evidence type="ECO:0000256" key="7">
    <source>
        <dbReference type="PROSITE-ProRule" id="PRU00042"/>
    </source>
</evidence>
<evidence type="ECO:0000256" key="3">
    <source>
        <dbReference type="ARBA" id="ARBA00022737"/>
    </source>
</evidence>
<dbReference type="Pfam" id="PF12874">
    <property type="entry name" value="zf-met"/>
    <property type="match status" value="1"/>
</dbReference>
<feature type="domain" description="C2H2-type" evidence="9">
    <location>
        <begin position="306"/>
        <end position="333"/>
    </location>
</feature>